<evidence type="ECO:0000256" key="5">
    <source>
        <dbReference type="ARBA" id="ARBA00023273"/>
    </source>
</evidence>
<evidence type="ECO:0000313" key="11">
    <source>
        <dbReference type="Proteomes" id="UP001363151"/>
    </source>
</evidence>
<reference evidence="10 11" key="1">
    <citation type="submission" date="2024-03" db="EMBL/GenBank/DDBJ databases">
        <title>Aureococcus anophagefferens CCMP1851 and Kratosvirus quantuckense: Draft genome of a second virus-susceptible host strain in the model system.</title>
        <authorList>
            <person name="Chase E."/>
            <person name="Truchon A.R."/>
            <person name="Schepens W."/>
            <person name="Wilhelm S.W."/>
        </authorList>
    </citation>
    <scope>NUCLEOTIDE SEQUENCE [LARGE SCALE GENOMIC DNA]</scope>
    <source>
        <strain evidence="10 11">CCMP1851</strain>
    </source>
</reference>
<feature type="compositionally biased region" description="Basic and acidic residues" evidence="6">
    <location>
        <begin position="1665"/>
        <end position="1680"/>
    </location>
</feature>
<feature type="compositionally biased region" description="Basic and acidic residues" evidence="6">
    <location>
        <begin position="224"/>
        <end position="240"/>
    </location>
</feature>
<keyword evidence="3" id="KW-0963">Cytoplasm</keyword>
<evidence type="ECO:0000256" key="1">
    <source>
        <dbReference type="ARBA" id="ARBA00004138"/>
    </source>
</evidence>
<dbReference type="Pfam" id="PF26579">
    <property type="entry name" value="Ig_CFAP47"/>
    <property type="match status" value="1"/>
</dbReference>
<feature type="region of interest" description="Disordered" evidence="6">
    <location>
        <begin position="2171"/>
        <end position="2214"/>
    </location>
</feature>
<name>A0ABR1GGG2_AURAN</name>
<gene>
    <name evidence="10" type="primary">CHDC2</name>
    <name evidence="10" type="ORF">SO694_00138030</name>
</gene>
<evidence type="ECO:0000259" key="7">
    <source>
        <dbReference type="Pfam" id="PF22544"/>
    </source>
</evidence>
<feature type="compositionally biased region" description="Basic and acidic residues" evidence="6">
    <location>
        <begin position="1642"/>
        <end position="1653"/>
    </location>
</feature>
<feature type="domain" description="Cilia- and flagella-associated protein 47" evidence="8">
    <location>
        <begin position="1691"/>
        <end position="1839"/>
    </location>
</feature>
<feature type="compositionally biased region" description="Basic and acidic residues" evidence="6">
    <location>
        <begin position="2352"/>
        <end position="2370"/>
    </location>
</feature>
<evidence type="ECO:0000256" key="2">
    <source>
        <dbReference type="ARBA" id="ARBA00004496"/>
    </source>
</evidence>
<feature type="region of interest" description="Disordered" evidence="6">
    <location>
        <begin position="1363"/>
        <end position="1392"/>
    </location>
</feature>
<feature type="compositionally biased region" description="Basic and acidic residues" evidence="6">
    <location>
        <begin position="475"/>
        <end position="488"/>
    </location>
</feature>
<dbReference type="Gene3D" id="2.60.40.10">
    <property type="entry name" value="Immunoglobulins"/>
    <property type="match status" value="5"/>
</dbReference>
<proteinExistence type="predicted"/>
<evidence type="ECO:0000256" key="6">
    <source>
        <dbReference type="SAM" id="MobiDB-lite"/>
    </source>
</evidence>
<feature type="region of interest" description="Disordered" evidence="6">
    <location>
        <begin position="1623"/>
        <end position="1680"/>
    </location>
</feature>
<feature type="domain" description="HYDIN/VesB/CFA65-like Ig-like" evidence="7">
    <location>
        <begin position="508"/>
        <end position="600"/>
    </location>
</feature>
<protein>
    <submittedName>
        <fullName evidence="10">Cilia and flagella associated protein</fullName>
    </submittedName>
</protein>
<dbReference type="Pfam" id="PF22544">
    <property type="entry name" value="HYDIN_VesB_CFA65-like_Ig"/>
    <property type="match status" value="1"/>
</dbReference>
<dbReference type="Proteomes" id="UP001363151">
    <property type="component" value="Unassembled WGS sequence"/>
</dbReference>
<dbReference type="PANTHER" id="PTHR45912:SF3">
    <property type="entry name" value="CILIA- AND FLAGELLA-ASSOCIATED PROTEIN 47"/>
    <property type="match status" value="1"/>
</dbReference>
<feature type="region of interest" description="Disordered" evidence="6">
    <location>
        <begin position="2338"/>
        <end position="2386"/>
    </location>
</feature>
<dbReference type="InterPro" id="IPR013783">
    <property type="entry name" value="Ig-like_fold"/>
</dbReference>
<feature type="region of interest" description="Disordered" evidence="6">
    <location>
        <begin position="179"/>
        <end position="245"/>
    </location>
</feature>
<evidence type="ECO:0000313" key="10">
    <source>
        <dbReference type="EMBL" id="KAK7254948.1"/>
    </source>
</evidence>
<feature type="compositionally biased region" description="Basic and acidic residues" evidence="6">
    <location>
        <begin position="187"/>
        <end position="200"/>
    </location>
</feature>
<keyword evidence="4" id="KW-0969">Cilium</keyword>
<dbReference type="Pfam" id="PF24529">
    <property type="entry name" value="CFAP47"/>
    <property type="match status" value="1"/>
</dbReference>
<keyword evidence="5" id="KW-0966">Cell projection</keyword>
<feature type="region of interest" description="Disordered" evidence="6">
    <location>
        <begin position="710"/>
        <end position="734"/>
    </location>
</feature>
<feature type="compositionally biased region" description="Gly residues" evidence="6">
    <location>
        <begin position="2181"/>
        <end position="2190"/>
    </location>
</feature>
<organism evidence="10 11">
    <name type="scientific">Aureococcus anophagefferens</name>
    <name type="common">Harmful bloom alga</name>
    <dbReference type="NCBI Taxonomy" id="44056"/>
    <lineage>
        <taxon>Eukaryota</taxon>
        <taxon>Sar</taxon>
        <taxon>Stramenopiles</taxon>
        <taxon>Ochrophyta</taxon>
        <taxon>Pelagophyceae</taxon>
        <taxon>Pelagomonadales</taxon>
        <taxon>Pelagomonadaceae</taxon>
        <taxon>Aureococcus</taxon>
    </lineage>
</organism>
<feature type="compositionally biased region" description="Low complexity" evidence="6">
    <location>
        <begin position="1654"/>
        <end position="1663"/>
    </location>
</feature>
<evidence type="ECO:0000256" key="4">
    <source>
        <dbReference type="ARBA" id="ARBA00023069"/>
    </source>
</evidence>
<evidence type="ECO:0000259" key="9">
    <source>
        <dbReference type="Pfam" id="PF26579"/>
    </source>
</evidence>
<feature type="domain" description="CFAP47-like immunoglobulin-like" evidence="9">
    <location>
        <begin position="2967"/>
        <end position="3077"/>
    </location>
</feature>
<dbReference type="PANTHER" id="PTHR45912">
    <property type="entry name" value="CILIA- AND FLAGELLA-ASSOCIATED PROTEIN 47"/>
    <property type="match status" value="1"/>
</dbReference>
<evidence type="ECO:0000259" key="8">
    <source>
        <dbReference type="Pfam" id="PF24529"/>
    </source>
</evidence>
<sequence>MGDIHPVQPPQVEFENALDRLVYVQTISIRNYCGKARRVRIEGPAARGPFTLVFTPGPSLAPGLELTADVQFVLPEDGSGGDRGVFLDRLLVHFGDGEETVEVPLRAVAPQARILAVPSSERPRAGASSHECVVAAMDAPGRYAVRLGDVVLGTTTTSELELRNLGPVAGDFKLEVGDAAKPATGDDDAHHHRGGNDLRCEPSAGHLGPDARQARQLQALGAKRKTEEEPEDASRDDESGSPRVDTSAVISLELTAAKLGAARFRVVVDTKQGTPCVLDVSCVVVTQRLELYAVSGLRRHEALANVDFGAMFYGQSCERRAVLVNNSPQAVPFVISLHADRELAVEAAREAEARRLADAPASEAGSGSPRGASADGAKFLDEWETDDGSLTVTPLEGLLEPHARQPVTLRFAPPKPPLTTAFKHRLHAPMQPTDEDADGSPEAGGRVRRNVPSRPYGLKVKVGVPVAGGGVSGEPDGKAKPDDNEPKRPEIPALEVAVTAHAAPTDAVHVSPKTLRFGTCEPRSKQKGLVTIENASDVAAKFEFAKVAQFSVTPSRGKIAGRAKTTVMVTFYPAQIGNFDVRCELKIEGGLSTQTLRMLGKAVKSTTYPKGTPGSTVGKGSVDVSRLGAGLGALSFEPSAWTDAELLAGVADKKVGQFDYWEERDNQMRADKARSDLNKTQYVKYLRERRAVRETAADKAEEARRVAYARRNPSDPTGAELAMEPLEEPPLPPLPDAYAEPLWMNKGGRGAATSAAGGKPQFDADRLIAEKFKPRPTTQAEMRHCSTRLNAADLSKITASHATLDFGRVCVGSKAVKNFAVSNGLSHAVLVAISTASLPPELAAGTTPASQVVPGEATAGFDIALHCAKETLGYRCVVQYTINDRHTLKLAITADVVPVELTLGSPELAIEFDAHSLESSVDATIELKNPGNSAVEFFWTHAPPFSVLPEQGVVPPFGSTVVAVTWTPSPVLKNVGKLLVHVPGAKEDLELAVTGKLDDAKCAFGERKLDFQTVSVGMERDLAASVLNTGQCAAVCNVEVPPEVSDFLFVSHTRFRLVPGGTQHMTVSLKPRAPRTLDGTTLLCHVRGAKSVRLPVTGSAIIPDVRILAAAPAGAPPPRPKGDLFDGDYDDDDLLGDDGAGPDIPTLDFADQFVGFEERRRIVLQNESEIGAFLALDLNAFPDFYAEPCKPSDTLHKPPAAPEAAKEEPGAKAKSPAAPSRSLDGDAAPPAIDARFVESSSGSTMELVTTELRDGNLKKGQPVPTVEHWALHVAPRGVLALEVVFAPKAPGSHEFDLPLELSELQKRPWAHVRAAALRPMLVLSSTTVDFGERIFASDATRQVPFSSDVVLSNHHHGTLQWALDENGQGAPPPPPPPAGAKGGGQPAPPKSAVFFVSPKEGKLQPGESTTVRVTFVPTSSKEYEERFPLSFATEAEAAAKLAGDAVAEKSKPYLTLLLRGSGAHPRLEVEDGSDDGYVRGPGDVFTMPTVPTGVQSRVLLYVRNRGFEHIQLNYRLPPHVPVKLTVDFPEGRALGVATPRLCVVISFCADAPVSFAAAFQLLDSDGNAYTVPIAGAADNCLLSTHAFLAAYKRDYAFHHREGVAPKLVEAALARQLMEEELKEKEQQRLARRRASSNSSTTKKKEADAPRDEASAAPAAAAAAKGDGEPRLAGVDPKRERPLPAEDIAPLLVLFLNYHALNGRKGADAPLKSIPEDCVASHGRVAIDAIEALAGRKVPGRLQRVVSNDKELMAQLVAQYQALLLFMVERGALLNAVRPEQLLSKHHYIKFREQQADFVSTRAARDARHATWDGTWAAVSLEAWLAVLLQAVRVFCLARITPKTFASLPGVLIPKPPRAAAGDDHGGSHGSSDPELAGSNVYSVGECVVLKWLGYHAAAGLGNGAGLSKRFDTFGRAFEDPGSLCAVLASNAPSLVESGGALAGFKSMNGASPEDKAAVSDKALHALEALRCDLGGYGGDADEGTALEARAMSRLEGVRALLVALHLYLTMPNFVPKTTIEFNAQLGAPMCKMIELRNAAPREIAYEVVLEGSADFKAVGPEAAPSKDDKPAYVVVESKASAAYTVELAPRFSKPVEGRLTFFALPGSSPGPRPPSMVFTLRSNVESHAPVAVFEHESTAYEAKNIDVVVKSPFLTSGVFEVSLANSTLEEYVPPRKPAGNARGGAAGRGRGQPAKRKKQRREEAPADWSGHGKGDEFEKAQALLREPFWTSQKTVRLDASGATNLNVQLLSCSPGLYKAELTFLNGDIGEFVVEVLARVHLPKQMDHFKLTVETEDDGQISITKLLRLPPTNPLLERAFAQLGERVPSTTERAAIKHALQAVSRGPPSQPPADDKATKKKPADAASDKAPSEAPGDDDGPSKDEGVAFEVTTDSPFFQCPDELTVVFDAKGADKKGASKASSNKKTELVDVKEDTVIDAPNSLVLSFYPQKAGTYLCAIASQARPGLVHDIRILNVEVVVTMPRIQTVLEFKAPARRKITQDLPLMNASDEDWMLSVNLQGSRVFSGPQKLKVPAGGRASFPLTFAPTWTGVENAKLTLRNARSPDAFEYTLVGEGEPPLAEGHEVLRCNARETTTHGFLLENASSKPLSYKVESDLPFVSGASTIDVPANSSATYDLKISPSLGGAYTGSVTFSPPTGEYVWYTIKVQVDSPLEESAIDISTTVRMAASARISLTNPLPEAIDFDVILQGDGLIGEPRFTLEADEAAGTYELFYTPLIAQSHAGSVVFLNDRVGEFWYRLNLSAAPAEPTRLDVLECAVGARTSTMVTVENPLNREITLVTQVANRANFVVEPSVSIPPYGSVDVEIQYVPSEIGVVQESTVVLRHDVLGDWEYVASGAGTTPGLMNEHTPSAIVGEPASYMFSFRNPFGMPLDVDIDLETTDEHAGALSLLMRRSRDVRLAPHVSMSIPLSFDPVVIAEHHAVVKVIGDYRGVPLAWTFPIRGIVNAPLQLRAVRIAAKAKTSTRHEIVLKLSSIASLAPGGEDFDFEVVAGGAVAKLVNSALEVRPVDTRLTAVDGELKFDAIFEPLRPFSTSVHLVVKRATGGRWPFEVQLDVDEPDPDDAIEIEANLHTTAKVQFKLVNSNAMDYTPFNAFFSTDSAHTLTVSPAHGLLAPVGTEGTNFDVSFRPVKYGMLQRGRLIIQTEDMMWSYEVHGTHPSFTVPVSQSKVDTHMSKKYLRDKARH</sequence>
<accession>A0ABR1GGG2</accession>
<dbReference type="InterPro" id="IPR058952">
    <property type="entry name" value="Ig_CFAP47"/>
</dbReference>
<keyword evidence="11" id="KW-1185">Reference proteome</keyword>
<comment type="caution">
    <text evidence="10">The sequence shown here is derived from an EMBL/GenBank/DDBJ whole genome shotgun (WGS) entry which is preliminary data.</text>
</comment>
<feature type="region of interest" description="Disordered" evidence="6">
    <location>
        <begin position="1192"/>
        <end position="1228"/>
    </location>
</feature>
<feature type="region of interest" description="Disordered" evidence="6">
    <location>
        <begin position="430"/>
        <end position="488"/>
    </location>
</feature>
<evidence type="ECO:0000256" key="3">
    <source>
        <dbReference type="ARBA" id="ARBA00022490"/>
    </source>
</evidence>
<comment type="subcellular location">
    <subcellularLocation>
        <location evidence="1">Cell projection</location>
        <location evidence="1">Cilium</location>
    </subcellularLocation>
    <subcellularLocation>
        <location evidence="2">Cytoplasm</location>
    </subcellularLocation>
</comment>
<feature type="region of interest" description="Disordered" evidence="6">
    <location>
        <begin position="356"/>
        <end position="375"/>
    </location>
</feature>
<dbReference type="EMBL" id="JBBJCI010000011">
    <property type="protein sequence ID" value="KAK7254948.1"/>
    <property type="molecule type" value="Genomic_DNA"/>
</dbReference>
<keyword evidence="10" id="KW-0282">Flagellum</keyword>
<dbReference type="InterPro" id="IPR053879">
    <property type="entry name" value="HYDIN_VesB_CFA65-like_Ig"/>
</dbReference>
<dbReference type="InterPro" id="IPR056343">
    <property type="entry name" value="CFAP47_dom"/>
</dbReference>
<feature type="compositionally biased region" description="Basic and acidic residues" evidence="6">
    <location>
        <begin position="2200"/>
        <end position="2214"/>
    </location>
</feature>